<evidence type="ECO:0000313" key="2">
    <source>
        <dbReference type="EMBL" id="MFC3639326.1"/>
    </source>
</evidence>
<organism evidence="2 3">
    <name type="scientific">Camelimonas fluminis</name>
    <dbReference type="NCBI Taxonomy" id="1576911"/>
    <lineage>
        <taxon>Bacteria</taxon>
        <taxon>Pseudomonadati</taxon>
        <taxon>Pseudomonadota</taxon>
        <taxon>Alphaproteobacteria</taxon>
        <taxon>Hyphomicrobiales</taxon>
        <taxon>Chelatococcaceae</taxon>
        <taxon>Camelimonas</taxon>
    </lineage>
</organism>
<feature type="region of interest" description="Disordered" evidence="1">
    <location>
        <begin position="42"/>
        <end position="90"/>
    </location>
</feature>
<evidence type="ECO:0000256" key="1">
    <source>
        <dbReference type="SAM" id="MobiDB-lite"/>
    </source>
</evidence>
<dbReference type="Proteomes" id="UP001595704">
    <property type="component" value="Unassembled WGS sequence"/>
</dbReference>
<reference evidence="3" key="1">
    <citation type="journal article" date="2019" name="Int. J. Syst. Evol. Microbiol.">
        <title>The Global Catalogue of Microorganisms (GCM) 10K type strain sequencing project: providing services to taxonomists for standard genome sequencing and annotation.</title>
        <authorList>
            <consortium name="The Broad Institute Genomics Platform"/>
            <consortium name="The Broad Institute Genome Sequencing Center for Infectious Disease"/>
            <person name="Wu L."/>
            <person name="Ma J."/>
        </authorList>
    </citation>
    <scope>NUCLEOTIDE SEQUENCE [LARGE SCALE GENOMIC DNA]</scope>
    <source>
        <strain evidence="3">KCTC 42282</strain>
    </source>
</reference>
<dbReference type="Pfam" id="PF10685">
    <property type="entry name" value="KGG"/>
    <property type="match status" value="1"/>
</dbReference>
<gene>
    <name evidence="2" type="ORF">ACFONL_18450</name>
</gene>
<comment type="caution">
    <text evidence="2">The sequence shown here is derived from an EMBL/GenBank/DDBJ whole genome shotgun (WGS) entry which is preliminary data.</text>
</comment>
<dbReference type="InterPro" id="IPR019626">
    <property type="entry name" value="Stress-induced_KGG_rpt"/>
</dbReference>
<keyword evidence="3" id="KW-1185">Reference proteome</keyword>
<proteinExistence type="predicted"/>
<protein>
    <submittedName>
        <fullName evidence="2">KGG domain-containing protein</fullName>
    </submittedName>
</protein>
<sequence length="90" mass="9485">MTAQRPKTPRGFAAMDPERVKAIASMGGKSVPREKRAFSVSTENAAAAGRKGGRNVAAESRSFSRDRELASSAGRKARVIRPPEEGGSGI</sequence>
<feature type="compositionally biased region" description="Low complexity" evidence="1">
    <location>
        <begin position="44"/>
        <end position="58"/>
    </location>
</feature>
<evidence type="ECO:0000313" key="3">
    <source>
        <dbReference type="Proteomes" id="UP001595704"/>
    </source>
</evidence>
<dbReference type="RefSeq" id="WP_191321029.1">
    <property type="nucleotide sequence ID" value="NZ_BNCG01000037.1"/>
</dbReference>
<name>A0ABV7ULJ3_9HYPH</name>
<dbReference type="EMBL" id="JBHRYC010000091">
    <property type="protein sequence ID" value="MFC3639326.1"/>
    <property type="molecule type" value="Genomic_DNA"/>
</dbReference>
<accession>A0ABV7ULJ3</accession>